<proteinExistence type="inferred from homology"/>
<dbReference type="Pfam" id="PF07985">
    <property type="entry name" value="SRR1"/>
    <property type="match status" value="1"/>
</dbReference>
<evidence type="ECO:0000256" key="1">
    <source>
        <dbReference type="ARBA" id="ARBA00009856"/>
    </source>
</evidence>
<evidence type="ECO:0000313" key="3">
    <source>
        <dbReference type="EMBL" id="QLQ80847.1"/>
    </source>
</evidence>
<accession>A0A7H9HVQ7</accession>
<organism evidence="3 4">
    <name type="scientific">Torulaspora globosa</name>
    <dbReference type="NCBI Taxonomy" id="48254"/>
    <lineage>
        <taxon>Eukaryota</taxon>
        <taxon>Fungi</taxon>
        <taxon>Dikarya</taxon>
        <taxon>Ascomycota</taxon>
        <taxon>Saccharomycotina</taxon>
        <taxon>Saccharomycetes</taxon>
        <taxon>Saccharomycetales</taxon>
        <taxon>Saccharomycetaceae</taxon>
        <taxon>Torulaspora</taxon>
    </lineage>
</organism>
<dbReference type="OrthoDB" id="551431at2759"/>
<evidence type="ECO:0000259" key="2">
    <source>
        <dbReference type="Pfam" id="PF07985"/>
    </source>
</evidence>
<dbReference type="Proteomes" id="UP000510647">
    <property type="component" value="Chromosome 5"/>
</dbReference>
<dbReference type="GO" id="GO:0005634">
    <property type="term" value="C:nucleus"/>
    <property type="evidence" value="ECO:0007669"/>
    <property type="project" value="TreeGrafter"/>
</dbReference>
<dbReference type="InterPro" id="IPR040044">
    <property type="entry name" value="SRR1L"/>
</dbReference>
<protein>
    <recommendedName>
        <fullName evidence="2">SRR1-like domain-containing protein</fullName>
    </recommendedName>
</protein>
<name>A0A7H9HVQ7_9SACH</name>
<keyword evidence="4" id="KW-1185">Reference proteome</keyword>
<dbReference type="PANTHER" id="PTHR28626">
    <property type="entry name" value="SRR1-LIKE PROTEIN"/>
    <property type="match status" value="1"/>
</dbReference>
<feature type="domain" description="SRR1-like" evidence="2">
    <location>
        <begin position="39"/>
        <end position="246"/>
    </location>
</feature>
<comment type="similarity">
    <text evidence="1">Belongs to the SRR1 family.</text>
</comment>
<sequence>MSCRGLGTFQDRLECCRDVVRRSEMVRSLREVLVRYVGSIVAIRCLALGSFHEELAARYQLALLLELQEFLCQDGSDVLVSVYDPVFTDDDIEYVKKRGFTVDELCPEGFRDARKVLYFLPHAPLDLTEQVLVAEQPRLWLANNIVEHTDRYTKTKLHEKYPVMSKLLHVLERVPEVPTSAINDEQFKSFVSRKKRRNKKVFKEPVVDYDSVKSYFDSCSIITDFQGGTLLRDQPWINAFSDLTFHHIKRLNDK</sequence>
<dbReference type="AlphaFoldDB" id="A0A7H9HVQ7"/>
<reference evidence="3 4" key="1">
    <citation type="submission" date="2020-06" db="EMBL/GenBank/DDBJ databases">
        <title>The yeast mating-type switching endonuclease HO is a domesticated member of an unorthodox homing genetic element family.</title>
        <authorList>
            <person name="Coughlan A.Y."/>
            <person name="Lombardi L."/>
            <person name="Braun-Galleani S."/>
            <person name="Martos A.R."/>
            <person name="Galeote V."/>
            <person name="Bigey F."/>
            <person name="Dequin S."/>
            <person name="Byrne K.P."/>
            <person name="Wolfe K.H."/>
        </authorList>
    </citation>
    <scope>NUCLEOTIDE SEQUENCE [LARGE SCALE GENOMIC DNA]</scope>
    <source>
        <strain evidence="3 4">CBS2947</strain>
    </source>
</reference>
<evidence type="ECO:0000313" key="4">
    <source>
        <dbReference type="Proteomes" id="UP000510647"/>
    </source>
</evidence>
<dbReference type="EMBL" id="CP059271">
    <property type="protein sequence ID" value="QLQ80847.1"/>
    <property type="molecule type" value="Genomic_DNA"/>
</dbReference>
<gene>
    <name evidence="3" type="ORF">HG537_0E02020</name>
</gene>
<dbReference type="GO" id="GO:0005737">
    <property type="term" value="C:cytoplasm"/>
    <property type="evidence" value="ECO:0007669"/>
    <property type="project" value="TreeGrafter"/>
</dbReference>
<dbReference type="PANTHER" id="PTHR28626:SF3">
    <property type="entry name" value="SRR1-LIKE PROTEIN"/>
    <property type="match status" value="1"/>
</dbReference>
<dbReference type="InterPro" id="IPR012942">
    <property type="entry name" value="SRR1-like"/>
</dbReference>